<dbReference type="PRINTS" id="PR00344">
    <property type="entry name" value="BCTRLSENSOR"/>
</dbReference>
<keyword evidence="13" id="KW-1133">Transmembrane helix</keyword>
<dbReference type="SMART" id="SM00448">
    <property type="entry name" value="REC"/>
    <property type="match status" value="1"/>
</dbReference>
<reference evidence="17 18" key="1">
    <citation type="submission" date="2011-02" db="EMBL/GenBank/DDBJ databases">
        <authorList>
            <person name="Weinstock G."/>
            <person name="Sodergren E."/>
            <person name="Clifton S."/>
            <person name="Fulton L."/>
            <person name="Fulton B."/>
            <person name="Courtney L."/>
            <person name="Fronick C."/>
            <person name="Harrison M."/>
            <person name="Strong C."/>
            <person name="Farmer C."/>
            <person name="Delahaunty K."/>
            <person name="Markovic C."/>
            <person name="Hall O."/>
            <person name="Minx P."/>
            <person name="Tomlinson C."/>
            <person name="Mitreva M."/>
            <person name="Hou S."/>
            <person name="Chen J."/>
            <person name="Wollam A."/>
            <person name="Pepin K.H."/>
            <person name="Johnson M."/>
            <person name="Bhonagiri V."/>
            <person name="Zhang X."/>
            <person name="Suruliraj S."/>
            <person name="Warren W."/>
            <person name="Chinwalla A."/>
            <person name="Mardis E.R."/>
            <person name="Wilson R.K."/>
        </authorList>
    </citation>
    <scope>NUCLEOTIDE SEQUENCE [LARGE SCALE GENOMIC DNA]</scope>
    <source>
        <strain evidence="17 18">YIT 12057</strain>
    </source>
</reference>
<comment type="caution">
    <text evidence="17">The sequence shown here is derived from an EMBL/GenBank/DDBJ whole genome shotgun (WGS) entry which is preliminary data.</text>
</comment>
<evidence type="ECO:0000259" key="14">
    <source>
        <dbReference type="PROSITE" id="PS01124"/>
    </source>
</evidence>
<accession>F3PR89</accession>
<dbReference type="GeneID" id="86048942"/>
<keyword evidence="11" id="KW-0804">Transcription</keyword>
<dbReference type="InterPro" id="IPR018060">
    <property type="entry name" value="HTH_AraC"/>
</dbReference>
<dbReference type="InterPro" id="IPR011047">
    <property type="entry name" value="Quinoprotein_ADH-like_sf"/>
</dbReference>
<dbReference type="Pfam" id="PF12833">
    <property type="entry name" value="HTH_18"/>
    <property type="match status" value="1"/>
</dbReference>
<dbReference type="InterPro" id="IPR001789">
    <property type="entry name" value="Sig_transdc_resp-reg_receiver"/>
</dbReference>
<dbReference type="InterPro" id="IPR015943">
    <property type="entry name" value="WD40/YVTN_repeat-like_dom_sf"/>
</dbReference>
<dbReference type="FunFam" id="1.10.10.60:FF:000284">
    <property type="entry name" value="Two-component system sensor histidine kinase/response regulator"/>
    <property type="match status" value="1"/>
</dbReference>
<dbReference type="GO" id="GO:0003700">
    <property type="term" value="F:DNA-binding transcription factor activity"/>
    <property type="evidence" value="ECO:0007669"/>
    <property type="project" value="InterPro"/>
</dbReference>
<keyword evidence="4" id="KW-0808">Transferase</keyword>
<sequence length="1318" mass="147929">MAKYGFPFFRPGKNKGNIRRKYGAGRVAALLLCLLVLAPAGRAGSFRSLGMKEGLSSRQVFQINKDSAGFIWAYTHMGIDRYDGNEIKHYRLDDTVESKDHILSSTVMTCDRSGSLWVALKNGKIYAYDRQADTFSLRINLSEHLSGPVLYNILFDGDNHLWLCMSDGIYSWDGTGLALAGLEGQCVNCVAGAGGGSFFAGTSTGVYQLTKVAGKHSFIEKRVAFPEEMRIESLYVFGSKLFVGTFSDGVFVFDRFTGMVHPLGEFVPHVPIRTFAETEGNGLLIGADGAGMFRIDAVTEKLLNHYMADEDDDRSLNGNTVSDICVDEHGGIWVSTSTNGICYLDPGMPDIRRIRHERNNANSLKSNHVNVVFQDSEGDCWYGTNNGVSLYQPELRKWTHYLDGTGHSAKVVLSLAEDANGNIWAGGYGIGVYCIRKRTRQIQKLEKRRAFSDKGIATDYVYAIHAEGDNLWFGGIEGDFTRYNTRTDSYTYYPVSCIGDIEPGQNGSLLLAGCDGLAVFDKATGKVQWHRRFGDFTLHYPVRCLLQSSSGDIWMATDGEGLVRFNPDKKTSRVYTAGDGLGSNSVNSLLEDDDGRIWFNTEKELYCLDLAKDAIVNANDFLDITWGYYNPNAAFRLADGQLVFGTAEGAIAFSPSLDMEQHGPVKLIFTDFKLLYESVKAGREGSLLKANIDDTRKVGLSYNQNSFSISFSAINFTAPHRIRYEYMLARYNEQWEHSNSVGSVNYTNLSPGVYTFRLKAFDKYTGQQLGERRLEIVIHRPYWISWWALLVYFIILAVFVYLFIQNRKHKANEDRVKEKIRSFISIAHDIRTPVTLIKAPLSELEEQRELPEESRKTVAVAARNVEKLLGMITRLLDLQKTELHAGECLKVAQYDIKAYLEEKMAEFHLASMQKGIELQLEVDSGMPEVWIDREKMDHIVDNLLSNALKYIEKGTIHVRVRATRKKWSIDVRDTGIGIPKEEQRNIFHEFYRAQNAMNFEETGSGIGLMITRRIVKQHHGKISFSSVEGKGTTFTVTFPQKIKASVVVEPKKDTPEISATAGTPPEETGDTGRNVLLLAEDDPDMREYLTNSLSSEYKVVGVPDGGKALEMAREINPDIIISDVVMPVLEGDELCRILKSSVDTSHIPVILLTALSERENIIFGLEAGANDYIIKPFDLSVLKVRIRNILQNRQRLRDTVLSMNARPEETDYTSQLDKEFLDKVMGVIREELSNSEFSINDFCRMLGMSRTSVYNKIKTLTGQGPNDFIRIVRLNQAKELLASRKYSIGEVATMVGFSDPKYFSTCFKKQFGASPSKI</sequence>
<evidence type="ECO:0000256" key="1">
    <source>
        <dbReference type="ARBA" id="ARBA00000085"/>
    </source>
</evidence>
<dbReference type="PANTHER" id="PTHR43547">
    <property type="entry name" value="TWO-COMPONENT HISTIDINE KINASE"/>
    <property type="match status" value="1"/>
</dbReference>
<evidence type="ECO:0000256" key="5">
    <source>
        <dbReference type="ARBA" id="ARBA00022741"/>
    </source>
</evidence>
<protein>
    <recommendedName>
        <fullName evidence="2">histidine kinase</fullName>
        <ecNumber evidence="2">2.7.13.3</ecNumber>
    </recommendedName>
</protein>
<evidence type="ECO:0000256" key="3">
    <source>
        <dbReference type="ARBA" id="ARBA00022553"/>
    </source>
</evidence>
<feature type="domain" description="Histidine kinase" evidence="15">
    <location>
        <begin position="825"/>
        <end position="1042"/>
    </location>
</feature>
<dbReference type="Gene3D" id="3.40.50.2300">
    <property type="match status" value="1"/>
</dbReference>
<dbReference type="GO" id="GO:0000155">
    <property type="term" value="F:phosphorelay sensor kinase activity"/>
    <property type="evidence" value="ECO:0007669"/>
    <property type="project" value="InterPro"/>
</dbReference>
<evidence type="ECO:0000256" key="13">
    <source>
        <dbReference type="SAM" id="Phobius"/>
    </source>
</evidence>
<evidence type="ECO:0000256" key="12">
    <source>
        <dbReference type="PROSITE-ProRule" id="PRU00169"/>
    </source>
</evidence>
<dbReference type="Gene3D" id="1.10.10.60">
    <property type="entry name" value="Homeodomain-like"/>
    <property type="match status" value="1"/>
</dbReference>
<evidence type="ECO:0000256" key="7">
    <source>
        <dbReference type="ARBA" id="ARBA00022840"/>
    </source>
</evidence>
<dbReference type="Proteomes" id="UP000003416">
    <property type="component" value="Unassembled WGS sequence"/>
</dbReference>
<dbReference type="PANTHER" id="PTHR43547:SF2">
    <property type="entry name" value="HYBRID SIGNAL TRANSDUCTION HISTIDINE KINASE C"/>
    <property type="match status" value="1"/>
</dbReference>
<keyword evidence="6 17" id="KW-0418">Kinase</keyword>
<dbReference type="InterPro" id="IPR011123">
    <property type="entry name" value="Y_Y_Y"/>
</dbReference>
<evidence type="ECO:0000256" key="2">
    <source>
        <dbReference type="ARBA" id="ARBA00012438"/>
    </source>
</evidence>
<dbReference type="InterPro" id="IPR011006">
    <property type="entry name" value="CheY-like_superfamily"/>
</dbReference>
<dbReference type="InterPro" id="IPR005467">
    <property type="entry name" value="His_kinase_dom"/>
</dbReference>
<dbReference type="eggNOG" id="COG3292">
    <property type="taxonomic scope" value="Bacteria"/>
</dbReference>
<dbReference type="EMBL" id="AFBN01000022">
    <property type="protein sequence ID" value="EGF58437.1"/>
    <property type="molecule type" value="Genomic_DNA"/>
</dbReference>
<dbReference type="SUPFAM" id="SSF47384">
    <property type="entry name" value="Homodimeric domain of signal transducing histidine kinase"/>
    <property type="match status" value="1"/>
</dbReference>
<keyword evidence="18" id="KW-1185">Reference proteome</keyword>
<dbReference type="PROSITE" id="PS00041">
    <property type="entry name" value="HTH_ARAC_FAMILY_1"/>
    <property type="match status" value="1"/>
</dbReference>
<keyword evidence="3 12" id="KW-0597">Phosphoprotein</keyword>
<dbReference type="Pfam" id="PF00072">
    <property type="entry name" value="Response_reg"/>
    <property type="match status" value="1"/>
</dbReference>
<dbReference type="PROSITE" id="PS50110">
    <property type="entry name" value="RESPONSE_REGULATORY"/>
    <property type="match status" value="1"/>
</dbReference>
<dbReference type="SMART" id="SM00387">
    <property type="entry name" value="HATPase_c"/>
    <property type="match status" value="1"/>
</dbReference>
<dbReference type="EC" id="2.7.13.3" evidence="2"/>
<keyword evidence="8" id="KW-0902">Two-component regulatory system</keyword>
<dbReference type="PROSITE" id="PS50109">
    <property type="entry name" value="HIS_KIN"/>
    <property type="match status" value="1"/>
</dbReference>
<evidence type="ECO:0000313" key="18">
    <source>
        <dbReference type="Proteomes" id="UP000003416"/>
    </source>
</evidence>
<dbReference type="InterPro" id="IPR018062">
    <property type="entry name" value="HTH_AraC-typ_CS"/>
</dbReference>
<proteinExistence type="predicted"/>
<feature type="domain" description="Response regulatory" evidence="16">
    <location>
        <begin position="1075"/>
        <end position="1190"/>
    </location>
</feature>
<dbReference type="Gene3D" id="1.10.287.130">
    <property type="match status" value="1"/>
</dbReference>
<keyword evidence="5" id="KW-0547">Nucleotide-binding</keyword>
<evidence type="ECO:0000259" key="15">
    <source>
        <dbReference type="PROSITE" id="PS50109"/>
    </source>
</evidence>
<dbReference type="InterPro" id="IPR004358">
    <property type="entry name" value="Sig_transdc_His_kin-like_C"/>
</dbReference>
<dbReference type="CDD" id="cd00082">
    <property type="entry name" value="HisKA"/>
    <property type="match status" value="1"/>
</dbReference>
<dbReference type="SMART" id="SM00342">
    <property type="entry name" value="HTH_ARAC"/>
    <property type="match status" value="1"/>
</dbReference>
<dbReference type="InterPro" id="IPR036890">
    <property type="entry name" value="HATPase_C_sf"/>
</dbReference>
<evidence type="ECO:0000256" key="6">
    <source>
        <dbReference type="ARBA" id="ARBA00022777"/>
    </source>
</evidence>
<organism evidence="17 18">
    <name type="scientific">Bacteroides fluxus YIT 12057</name>
    <dbReference type="NCBI Taxonomy" id="763034"/>
    <lineage>
        <taxon>Bacteria</taxon>
        <taxon>Pseudomonadati</taxon>
        <taxon>Bacteroidota</taxon>
        <taxon>Bacteroidia</taxon>
        <taxon>Bacteroidales</taxon>
        <taxon>Bacteroidaceae</taxon>
        <taxon>Bacteroides</taxon>
    </lineage>
</organism>
<dbReference type="GO" id="GO:0043565">
    <property type="term" value="F:sequence-specific DNA binding"/>
    <property type="evidence" value="ECO:0007669"/>
    <property type="project" value="InterPro"/>
</dbReference>
<dbReference type="InterPro" id="IPR011110">
    <property type="entry name" value="Reg_prop"/>
</dbReference>
<evidence type="ECO:0000256" key="8">
    <source>
        <dbReference type="ARBA" id="ARBA00023012"/>
    </source>
</evidence>
<keyword evidence="10" id="KW-0238">DNA-binding</keyword>
<dbReference type="RefSeq" id="WP_009124469.1">
    <property type="nucleotide sequence ID" value="NZ_GL882621.1"/>
</dbReference>
<dbReference type="Pfam" id="PF07494">
    <property type="entry name" value="Reg_prop"/>
    <property type="match status" value="2"/>
</dbReference>
<keyword evidence="13" id="KW-0812">Transmembrane</keyword>
<dbReference type="Pfam" id="PF07495">
    <property type="entry name" value="Y_Y_Y"/>
    <property type="match status" value="1"/>
</dbReference>
<evidence type="ECO:0000256" key="9">
    <source>
        <dbReference type="ARBA" id="ARBA00023015"/>
    </source>
</evidence>
<dbReference type="eggNOG" id="COG0745">
    <property type="taxonomic scope" value="Bacteria"/>
</dbReference>
<evidence type="ECO:0000313" key="17">
    <source>
        <dbReference type="EMBL" id="EGF58437.1"/>
    </source>
</evidence>
<dbReference type="GO" id="GO:0005524">
    <property type="term" value="F:ATP binding"/>
    <property type="evidence" value="ECO:0007669"/>
    <property type="project" value="UniProtKB-KW"/>
</dbReference>
<dbReference type="Gene3D" id="2.60.40.10">
    <property type="entry name" value="Immunoglobulins"/>
    <property type="match status" value="1"/>
</dbReference>
<dbReference type="FunFam" id="3.30.565.10:FF:000037">
    <property type="entry name" value="Hybrid sensor histidine kinase/response regulator"/>
    <property type="match status" value="1"/>
</dbReference>
<feature type="domain" description="HTH araC/xylS-type" evidence="14">
    <location>
        <begin position="1222"/>
        <end position="1318"/>
    </location>
</feature>
<dbReference type="Pfam" id="PF02518">
    <property type="entry name" value="HATPase_c"/>
    <property type="match status" value="1"/>
</dbReference>
<dbReference type="InterPro" id="IPR013783">
    <property type="entry name" value="Ig-like_fold"/>
</dbReference>
<dbReference type="Gene3D" id="2.130.10.10">
    <property type="entry name" value="YVTN repeat-like/Quinoprotein amine dehydrogenase"/>
    <property type="match status" value="3"/>
</dbReference>
<dbReference type="SUPFAM" id="SSF50998">
    <property type="entry name" value="Quinoprotein alcohol dehydrogenase-like"/>
    <property type="match status" value="1"/>
</dbReference>
<feature type="modified residue" description="4-aspartylphosphate" evidence="12">
    <location>
        <position position="1123"/>
    </location>
</feature>
<dbReference type="PROSITE" id="PS01124">
    <property type="entry name" value="HTH_ARAC_FAMILY_2"/>
    <property type="match status" value="1"/>
</dbReference>
<feature type="transmembrane region" description="Helical" evidence="13">
    <location>
        <begin position="782"/>
        <end position="804"/>
    </location>
</feature>
<dbReference type="InterPro" id="IPR009057">
    <property type="entry name" value="Homeodomain-like_sf"/>
</dbReference>
<keyword evidence="7" id="KW-0067">ATP-binding</keyword>
<dbReference type="InterPro" id="IPR036097">
    <property type="entry name" value="HisK_dim/P_sf"/>
</dbReference>
<evidence type="ECO:0000256" key="4">
    <source>
        <dbReference type="ARBA" id="ARBA00022679"/>
    </source>
</evidence>
<evidence type="ECO:0000256" key="11">
    <source>
        <dbReference type="ARBA" id="ARBA00023163"/>
    </source>
</evidence>
<dbReference type="SUPFAM" id="SSF63829">
    <property type="entry name" value="Calcium-dependent phosphotriesterase"/>
    <property type="match status" value="1"/>
</dbReference>
<dbReference type="SMART" id="SM00388">
    <property type="entry name" value="HisKA"/>
    <property type="match status" value="1"/>
</dbReference>
<keyword evidence="13" id="KW-0472">Membrane</keyword>
<dbReference type="Pfam" id="PF00512">
    <property type="entry name" value="HisKA"/>
    <property type="match status" value="1"/>
</dbReference>
<dbReference type="InterPro" id="IPR003594">
    <property type="entry name" value="HATPase_dom"/>
</dbReference>
<dbReference type="InterPro" id="IPR003661">
    <property type="entry name" value="HisK_dim/P_dom"/>
</dbReference>
<name>F3PR89_9BACE</name>
<evidence type="ECO:0000256" key="10">
    <source>
        <dbReference type="ARBA" id="ARBA00023125"/>
    </source>
</evidence>
<keyword evidence="9" id="KW-0805">Transcription regulation</keyword>
<dbReference type="Gene3D" id="3.30.565.10">
    <property type="entry name" value="Histidine kinase-like ATPase, C-terminal domain"/>
    <property type="match status" value="1"/>
</dbReference>
<comment type="catalytic activity">
    <reaction evidence="1">
        <text>ATP + protein L-histidine = ADP + protein N-phospho-L-histidine.</text>
        <dbReference type="EC" id="2.7.13.3"/>
    </reaction>
</comment>
<dbReference type="STRING" id="763034.HMPREF9446_01238"/>
<evidence type="ECO:0000259" key="16">
    <source>
        <dbReference type="PROSITE" id="PS50110"/>
    </source>
</evidence>
<dbReference type="eggNOG" id="COG5002">
    <property type="taxonomic scope" value="Bacteria"/>
</dbReference>
<dbReference type="HOGENOM" id="CLU_000445_28_1_10"/>
<dbReference type="SUPFAM" id="SSF46689">
    <property type="entry name" value="Homeodomain-like"/>
    <property type="match status" value="1"/>
</dbReference>
<gene>
    <name evidence="17" type="ORF">HMPREF9446_01238</name>
</gene>
<dbReference type="SUPFAM" id="SSF52172">
    <property type="entry name" value="CheY-like"/>
    <property type="match status" value="1"/>
</dbReference>
<dbReference type="SUPFAM" id="SSF55874">
    <property type="entry name" value="ATPase domain of HSP90 chaperone/DNA topoisomerase II/histidine kinase"/>
    <property type="match status" value="1"/>
</dbReference>